<dbReference type="PANTHER" id="PTHR21442">
    <property type="entry name" value="CILIA- AND FLAGELLA-ASSOCIATED PROTEIN 206"/>
    <property type="match status" value="1"/>
</dbReference>
<evidence type="ECO:0000256" key="9">
    <source>
        <dbReference type="ARBA" id="ARBA00045321"/>
    </source>
</evidence>
<keyword evidence="6" id="KW-0969">Cilium</keyword>
<name>A0ABV0NXI2_9TELE</name>
<dbReference type="PANTHER" id="PTHR21442:SF0">
    <property type="entry name" value="CILIA- AND FLAGELLA-ASSOCIATED PROTEIN 206"/>
    <property type="match status" value="1"/>
</dbReference>
<reference evidence="11 12" key="1">
    <citation type="submission" date="2021-06" db="EMBL/GenBank/DDBJ databases">
        <authorList>
            <person name="Palmer J.M."/>
        </authorList>
    </citation>
    <scope>NUCLEOTIDE SEQUENCE [LARGE SCALE GENOMIC DNA]</scope>
    <source>
        <strain evidence="11 12">GA_2019</strain>
        <tissue evidence="11">Muscle</tissue>
    </source>
</reference>
<keyword evidence="4" id="KW-0963">Cytoplasm</keyword>
<organism evidence="11 12">
    <name type="scientific">Goodea atripinnis</name>
    <dbReference type="NCBI Taxonomy" id="208336"/>
    <lineage>
        <taxon>Eukaryota</taxon>
        <taxon>Metazoa</taxon>
        <taxon>Chordata</taxon>
        <taxon>Craniata</taxon>
        <taxon>Vertebrata</taxon>
        <taxon>Euteleostomi</taxon>
        <taxon>Actinopterygii</taxon>
        <taxon>Neopterygii</taxon>
        <taxon>Teleostei</taxon>
        <taxon>Neoteleostei</taxon>
        <taxon>Acanthomorphata</taxon>
        <taxon>Ovalentaria</taxon>
        <taxon>Atherinomorphae</taxon>
        <taxon>Cyprinodontiformes</taxon>
        <taxon>Goodeidae</taxon>
        <taxon>Goodea</taxon>
    </lineage>
</organism>
<evidence type="ECO:0000256" key="5">
    <source>
        <dbReference type="ARBA" id="ARBA00022794"/>
    </source>
</evidence>
<keyword evidence="12" id="KW-1185">Reference proteome</keyword>
<evidence type="ECO:0000256" key="10">
    <source>
        <dbReference type="SAM" id="Phobius"/>
    </source>
</evidence>
<dbReference type="Proteomes" id="UP001476798">
    <property type="component" value="Unassembled WGS sequence"/>
</dbReference>
<keyword evidence="8" id="KW-0966">Cell projection</keyword>
<evidence type="ECO:0000256" key="1">
    <source>
        <dbReference type="ARBA" id="ARBA00004430"/>
    </source>
</evidence>
<protein>
    <recommendedName>
        <fullName evidence="3">Cilia- and flagella-associated protein 206</fullName>
    </recommendedName>
</protein>
<comment type="function">
    <text evidence="9">Essential for sperm motility and is involved in the regulation of the beating frequency of motile cilia on the epithelial cells of the respiratory tract. Required for the establishment of radial spokes in sperm flagella.</text>
</comment>
<evidence type="ECO:0000256" key="3">
    <source>
        <dbReference type="ARBA" id="ARBA00021602"/>
    </source>
</evidence>
<proteinExistence type="inferred from homology"/>
<evidence type="ECO:0000256" key="2">
    <source>
        <dbReference type="ARBA" id="ARBA00010500"/>
    </source>
</evidence>
<feature type="non-terminal residue" evidence="11">
    <location>
        <position position="1"/>
    </location>
</feature>
<comment type="similarity">
    <text evidence="2">Belongs to the CFAP206 family.</text>
</comment>
<evidence type="ECO:0000256" key="4">
    <source>
        <dbReference type="ARBA" id="ARBA00022490"/>
    </source>
</evidence>
<keyword evidence="10" id="KW-1133">Transmembrane helix</keyword>
<evidence type="ECO:0000313" key="12">
    <source>
        <dbReference type="Proteomes" id="UP001476798"/>
    </source>
</evidence>
<keyword evidence="5" id="KW-0970">Cilium biogenesis/degradation</keyword>
<keyword evidence="7" id="KW-0206">Cytoskeleton</keyword>
<sequence>AFCVITLLIKRSSCLHCKSSSLLLQTEPGQGLWPMPITKQEIGIQTDTHPIDTYIDKSYEWNEWELRRKAIKLGCNRLIPVEDFCRYVCCLLVMVAFAPTSPSSQQLVVTKTVTRKNYSSLALYLALSGSILGDGSGFRPLLQCTRLCGLFSAYGVKLSFVFVFLFGSIPGYYSGFRPLTQCTRLCGLFSAYGQQCDGRCLLCFVIIGDGAFAPHS</sequence>
<accession>A0ABV0NXI2</accession>
<evidence type="ECO:0000256" key="6">
    <source>
        <dbReference type="ARBA" id="ARBA00023069"/>
    </source>
</evidence>
<dbReference type="InterPro" id="IPR021897">
    <property type="entry name" value="FAP206"/>
</dbReference>
<evidence type="ECO:0000256" key="8">
    <source>
        <dbReference type="ARBA" id="ARBA00023273"/>
    </source>
</evidence>
<evidence type="ECO:0000256" key="7">
    <source>
        <dbReference type="ARBA" id="ARBA00023212"/>
    </source>
</evidence>
<feature type="transmembrane region" description="Helical" evidence="10">
    <location>
        <begin position="154"/>
        <end position="173"/>
    </location>
</feature>
<comment type="caution">
    <text evidence="11">The sequence shown here is derived from an EMBL/GenBank/DDBJ whole genome shotgun (WGS) entry which is preliminary data.</text>
</comment>
<comment type="subcellular location">
    <subcellularLocation>
        <location evidence="1">Cytoplasm</location>
        <location evidence="1">Cytoskeleton</location>
        <location evidence="1">Cilium axoneme</location>
    </subcellularLocation>
</comment>
<keyword evidence="10" id="KW-0812">Transmembrane</keyword>
<dbReference type="EMBL" id="JAHRIO010052539">
    <property type="protein sequence ID" value="MEQ2176010.1"/>
    <property type="molecule type" value="Genomic_DNA"/>
</dbReference>
<gene>
    <name evidence="11" type="ORF">GOODEAATRI_023757</name>
</gene>
<evidence type="ECO:0000313" key="11">
    <source>
        <dbReference type="EMBL" id="MEQ2176010.1"/>
    </source>
</evidence>
<keyword evidence="10" id="KW-0472">Membrane</keyword>